<sequence>MTLLPTRAELDAAATIVYGAMPATPQFSWPLLNEALGTDAWVKHENHTPTGAFKVRGGLVYLAGLLKREPGVSGIISATRGNHGQSLAFAARRHGVKVTIVVPHGNSVEKNAAMRGLGADLIEFGDDFQASREYALSLARKQGLHMVPSYHQDLVAGVASYWMELFHAQPALDTVFVPIGMGSGFAAAIAAREALGLRTRVIGVVSSHAPAYLESFRSGELREAPATTELADGMACRTPDRESLEVVRRYADDVIEVSDEEVARAIRLYYRATHNLAEGAGAAALAAALRLKHDARVAGCRVGLPLTGANVDAEKIMRVLSEVLP</sequence>
<dbReference type="NCBIfam" id="NF004771">
    <property type="entry name" value="PRK06110.1"/>
    <property type="match status" value="1"/>
</dbReference>
<dbReference type="InterPro" id="IPR001926">
    <property type="entry name" value="TrpB-like_PALP"/>
</dbReference>
<keyword evidence="6" id="KW-1185">Reference proteome</keyword>
<dbReference type="GO" id="GO:0009097">
    <property type="term" value="P:isoleucine biosynthetic process"/>
    <property type="evidence" value="ECO:0007669"/>
    <property type="project" value="TreeGrafter"/>
</dbReference>
<dbReference type="InterPro" id="IPR036052">
    <property type="entry name" value="TrpB-like_PALP_sf"/>
</dbReference>
<dbReference type="OrthoDB" id="34584at2"/>
<evidence type="ECO:0000313" key="5">
    <source>
        <dbReference type="EMBL" id="MTW11280.1"/>
    </source>
</evidence>
<dbReference type="RefSeq" id="WP_155454235.1">
    <property type="nucleotide sequence ID" value="NZ_WNKX01000007.1"/>
</dbReference>
<reference evidence="5 6" key="1">
    <citation type="submission" date="2019-11" db="EMBL/GenBank/DDBJ databases">
        <title>Type strains purchased from KCTC, JCM and DSMZ.</title>
        <authorList>
            <person name="Lu H."/>
        </authorList>
    </citation>
    <scope>NUCLEOTIDE SEQUENCE [LARGE SCALE GENOMIC DNA]</scope>
    <source>
        <strain evidence="5 6">JCM 31587</strain>
    </source>
</reference>
<dbReference type="GO" id="GO:0003941">
    <property type="term" value="F:L-serine ammonia-lyase activity"/>
    <property type="evidence" value="ECO:0007669"/>
    <property type="project" value="TreeGrafter"/>
</dbReference>
<dbReference type="GO" id="GO:0006567">
    <property type="term" value="P:L-threonine catabolic process"/>
    <property type="evidence" value="ECO:0007669"/>
    <property type="project" value="TreeGrafter"/>
</dbReference>
<evidence type="ECO:0000259" key="4">
    <source>
        <dbReference type="Pfam" id="PF00291"/>
    </source>
</evidence>
<dbReference type="AlphaFoldDB" id="A0A6L6QGN4"/>
<dbReference type="InterPro" id="IPR050147">
    <property type="entry name" value="Ser/Thr_Dehydratase"/>
</dbReference>
<proteinExistence type="predicted"/>
<evidence type="ECO:0000256" key="1">
    <source>
        <dbReference type="ARBA" id="ARBA00001933"/>
    </source>
</evidence>
<evidence type="ECO:0000256" key="3">
    <source>
        <dbReference type="ARBA" id="ARBA00023239"/>
    </source>
</evidence>
<evidence type="ECO:0000256" key="2">
    <source>
        <dbReference type="ARBA" id="ARBA00022898"/>
    </source>
</evidence>
<dbReference type="Gene3D" id="3.40.50.1100">
    <property type="match status" value="2"/>
</dbReference>
<dbReference type="GO" id="GO:0004794">
    <property type="term" value="F:threonine deaminase activity"/>
    <property type="evidence" value="ECO:0007669"/>
    <property type="project" value="TreeGrafter"/>
</dbReference>
<name>A0A6L6QGN4_9BURK</name>
<dbReference type="PANTHER" id="PTHR48078">
    <property type="entry name" value="THREONINE DEHYDRATASE, MITOCHONDRIAL-RELATED"/>
    <property type="match status" value="1"/>
</dbReference>
<dbReference type="GO" id="GO:0006565">
    <property type="term" value="P:L-serine catabolic process"/>
    <property type="evidence" value="ECO:0007669"/>
    <property type="project" value="TreeGrafter"/>
</dbReference>
<dbReference type="EMBL" id="WNKX01000007">
    <property type="protein sequence ID" value="MTW11280.1"/>
    <property type="molecule type" value="Genomic_DNA"/>
</dbReference>
<feature type="domain" description="Tryptophan synthase beta chain-like PALP" evidence="4">
    <location>
        <begin position="23"/>
        <end position="308"/>
    </location>
</feature>
<keyword evidence="2" id="KW-0663">Pyridoxal phosphate</keyword>
<comment type="cofactor">
    <cofactor evidence="1">
        <name>pyridoxal 5'-phosphate</name>
        <dbReference type="ChEBI" id="CHEBI:597326"/>
    </cofactor>
</comment>
<keyword evidence="3" id="KW-0456">Lyase</keyword>
<organism evidence="5 6">
    <name type="scientific">Massilia eburnea</name>
    <dbReference type="NCBI Taxonomy" id="1776165"/>
    <lineage>
        <taxon>Bacteria</taxon>
        <taxon>Pseudomonadati</taxon>
        <taxon>Pseudomonadota</taxon>
        <taxon>Betaproteobacteria</taxon>
        <taxon>Burkholderiales</taxon>
        <taxon>Oxalobacteraceae</taxon>
        <taxon>Telluria group</taxon>
        <taxon>Massilia</taxon>
    </lineage>
</organism>
<gene>
    <name evidence="5" type="ORF">GM658_11815</name>
</gene>
<dbReference type="Pfam" id="PF00291">
    <property type="entry name" value="PALP"/>
    <property type="match status" value="1"/>
</dbReference>
<dbReference type="PANTHER" id="PTHR48078:SF7">
    <property type="entry name" value="BLL6502 PROTEIN"/>
    <property type="match status" value="1"/>
</dbReference>
<evidence type="ECO:0000313" key="6">
    <source>
        <dbReference type="Proteomes" id="UP000472320"/>
    </source>
</evidence>
<comment type="caution">
    <text evidence="5">The sequence shown here is derived from an EMBL/GenBank/DDBJ whole genome shotgun (WGS) entry which is preliminary data.</text>
</comment>
<dbReference type="Proteomes" id="UP000472320">
    <property type="component" value="Unassembled WGS sequence"/>
</dbReference>
<dbReference type="SUPFAM" id="SSF53686">
    <property type="entry name" value="Tryptophan synthase beta subunit-like PLP-dependent enzymes"/>
    <property type="match status" value="1"/>
</dbReference>
<protein>
    <submittedName>
        <fullName evidence="5">Threonine dehydratase</fullName>
    </submittedName>
</protein>
<accession>A0A6L6QGN4</accession>